<sequence>MNSDILFFRENRTEVSFDQEIHNDCWLEIIHDCDIKHVNQENYLFRYTKENFLSFEELNNILFSNSTIKKGIIECSYELSHILKMTNDITDMPINMSNYQFKCILTTLKYLKAVENKNMVKLFQALIFYDFVYHLNNGSKSKPLFLYGAFQDDFFQNFEFVIMKNFLFAFLNIFMMNYSFENGNLILLDKCRVSQDISLLNKNIPYKNIVIANFKVVYIFENILRNCYILYSFQALLNFLDIKSLIVDNYINLEIYEQNYNFAIFSIKTFKSISISNFTNQSSLGFLDKLGSVIRNDLEFLCLMNLQISRNAISLFLNQKRLKGLVLRNLIQIEDIDFIQDYTDCSKKLEYIEFKNVILKDTWWNYFLQVANVRKIILYFCTLLQQKNFMKEFVKIVSDKDVLYFEINFSFSGISVDFFPYLLYFRSLRTLKIYTYKNDSKNDPFLLEAIKNMKMLDHLVLQKIFIGRVFYNYLFQKSEIKVLHLKNIFFNPETPFLYFINNYKSLRKLVLTYIEISSFGLIEIFKLENLIDLTLDFCVLHKTLMIPLQHLNFMSKKIVTLDLNNTNLEIFDEIDILGNLCCLESLNLSECMASPGYLARLSSKCNLRLKIISYESGILNSYDLNRLKNLEVLEEFNLSNCIFYDCKFSDLGKDCKFFNTLKKLDLWLVDIDIEDLNYFINFKNLEKLYLKLSGLNIYTIKKHLVTLPVYFLSIINTDNQTPTKYLFNYLYEESIMALSI</sequence>
<gene>
    <name evidence="1" type="ORF">CWI36_0559p0020</name>
</gene>
<organism evidence="1 2">
    <name type="scientific">Hamiltosporidium magnivora</name>
    <dbReference type="NCBI Taxonomy" id="148818"/>
    <lineage>
        <taxon>Eukaryota</taxon>
        <taxon>Fungi</taxon>
        <taxon>Fungi incertae sedis</taxon>
        <taxon>Microsporidia</taxon>
        <taxon>Dubosqiidae</taxon>
        <taxon>Hamiltosporidium</taxon>
    </lineage>
</organism>
<keyword evidence="2" id="KW-1185">Reference proteome</keyword>
<protein>
    <recommendedName>
        <fullName evidence="3">Leucine-rich repeat-containing protein</fullName>
    </recommendedName>
</protein>
<dbReference type="VEuPathDB" id="MicrosporidiaDB:CWI36_0559p0020"/>
<reference evidence="1 2" key="1">
    <citation type="submission" date="2017-12" db="EMBL/GenBank/DDBJ databases">
        <authorList>
            <person name="Pombert J.-F."/>
            <person name="Haag K.L."/>
            <person name="Ebert D."/>
        </authorList>
    </citation>
    <scope>NUCLEOTIDE SEQUENCE [LARGE SCALE GENOMIC DNA]</scope>
    <source>
        <strain evidence="1">BE-OM-2</strain>
    </source>
</reference>
<dbReference type="EMBL" id="PITI01000559">
    <property type="protein sequence ID" value="TBU05884.1"/>
    <property type="molecule type" value="Genomic_DNA"/>
</dbReference>
<evidence type="ECO:0000313" key="2">
    <source>
        <dbReference type="Proteomes" id="UP000291404"/>
    </source>
</evidence>
<dbReference type="InterPro" id="IPR032675">
    <property type="entry name" value="LRR_dom_sf"/>
</dbReference>
<dbReference type="Gene3D" id="3.80.10.10">
    <property type="entry name" value="Ribonuclease Inhibitor"/>
    <property type="match status" value="1"/>
</dbReference>
<dbReference type="SUPFAM" id="SSF52047">
    <property type="entry name" value="RNI-like"/>
    <property type="match status" value="1"/>
</dbReference>
<dbReference type="VEuPathDB" id="MicrosporidiaDB:CWI39_1964p0010"/>
<evidence type="ECO:0008006" key="3">
    <source>
        <dbReference type="Google" id="ProtNLM"/>
    </source>
</evidence>
<evidence type="ECO:0000313" key="1">
    <source>
        <dbReference type="EMBL" id="TBU05884.1"/>
    </source>
</evidence>
<name>A0A4Q9LDF0_9MICR</name>
<dbReference type="Proteomes" id="UP000291404">
    <property type="component" value="Unassembled WGS sequence"/>
</dbReference>
<comment type="caution">
    <text evidence="1">The sequence shown here is derived from an EMBL/GenBank/DDBJ whole genome shotgun (WGS) entry which is preliminary data.</text>
</comment>
<dbReference type="AlphaFoldDB" id="A0A4Q9LDF0"/>
<accession>A0A4Q9LDF0</accession>
<proteinExistence type="predicted"/>